<feature type="compositionally biased region" description="Pro residues" evidence="1">
    <location>
        <begin position="229"/>
        <end position="259"/>
    </location>
</feature>
<comment type="caution">
    <text evidence="4">The sequence shown here is derived from an EMBL/GenBank/DDBJ whole genome shotgun (WGS) entry which is preliminary data.</text>
</comment>
<gene>
    <name evidence="4" type="ORF">KME28_18935</name>
</gene>
<evidence type="ECO:0000256" key="1">
    <source>
        <dbReference type="SAM" id="MobiDB-lite"/>
    </source>
</evidence>
<dbReference type="Gene3D" id="1.10.101.10">
    <property type="entry name" value="PGBD-like superfamily/PGBD"/>
    <property type="match status" value="2"/>
</dbReference>
<organism evidence="4 5">
    <name type="scientific">Pelatocladus maniniholoensis HA4357-MV3</name>
    <dbReference type="NCBI Taxonomy" id="1117104"/>
    <lineage>
        <taxon>Bacteria</taxon>
        <taxon>Bacillati</taxon>
        <taxon>Cyanobacteriota</taxon>
        <taxon>Cyanophyceae</taxon>
        <taxon>Nostocales</taxon>
        <taxon>Nostocaceae</taxon>
        <taxon>Pelatocladus</taxon>
    </lineage>
</organism>
<dbReference type="EMBL" id="JAHHHW010000111">
    <property type="protein sequence ID" value="MBW4433730.1"/>
    <property type="molecule type" value="Genomic_DNA"/>
</dbReference>
<dbReference type="Pfam" id="PF01471">
    <property type="entry name" value="PG_binding_1"/>
    <property type="match status" value="2"/>
</dbReference>
<feature type="signal peptide" evidence="2">
    <location>
        <begin position="1"/>
        <end position="27"/>
    </location>
</feature>
<name>A0A9E3HBJ0_9NOST</name>
<reference evidence="4" key="2">
    <citation type="journal article" date="2022" name="Microbiol. Resour. Announc.">
        <title>Metagenome Sequencing to Explore Phylogenomics of Terrestrial Cyanobacteria.</title>
        <authorList>
            <person name="Ward R.D."/>
            <person name="Stajich J.E."/>
            <person name="Johansen J.R."/>
            <person name="Huntemann M."/>
            <person name="Clum A."/>
            <person name="Foster B."/>
            <person name="Foster B."/>
            <person name="Roux S."/>
            <person name="Palaniappan K."/>
            <person name="Varghese N."/>
            <person name="Mukherjee S."/>
            <person name="Reddy T.B.K."/>
            <person name="Daum C."/>
            <person name="Copeland A."/>
            <person name="Chen I.A."/>
            <person name="Ivanova N.N."/>
            <person name="Kyrpides N.C."/>
            <person name="Shapiro N."/>
            <person name="Eloe-Fadrosh E.A."/>
            <person name="Pietrasiak N."/>
        </authorList>
    </citation>
    <scope>NUCLEOTIDE SEQUENCE</scope>
    <source>
        <strain evidence="4">HA4357-MV3</strain>
    </source>
</reference>
<evidence type="ECO:0000259" key="3">
    <source>
        <dbReference type="Pfam" id="PF01471"/>
    </source>
</evidence>
<dbReference type="AlphaFoldDB" id="A0A9E3HBJ0"/>
<feature type="domain" description="Peptidoglycan binding-like" evidence="3">
    <location>
        <begin position="98"/>
        <end position="152"/>
    </location>
</feature>
<dbReference type="InterPro" id="IPR002477">
    <property type="entry name" value="Peptidoglycan-bd-like"/>
</dbReference>
<evidence type="ECO:0000313" key="5">
    <source>
        <dbReference type="Proteomes" id="UP000813215"/>
    </source>
</evidence>
<accession>A0A9E3HBJ0</accession>
<reference evidence="4" key="1">
    <citation type="submission" date="2021-05" db="EMBL/GenBank/DDBJ databases">
        <authorList>
            <person name="Pietrasiak N."/>
            <person name="Ward R."/>
            <person name="Stajich J.E."/>
            <person name="Kurbessoian T."/>
        </authorList>
    </citation>
    <scope>NUCLEOTIDE SEQUENCE</scope>
    <source>
        <strain evidence="4">HA4357-MV3</strain>
    </source>
</reference>
<feature type="compositionally biased region" description="Pro residues" evidence="1">
    <location>
        <begin position="169"/>
        <end position="197"/>
    </location>
</feature>
<proteinExistence type="predicted"/>
<keyword evidence="2" id="KW-0732">Signal</keyword>
<dbReference type="InterPro" id="IPR036366">
    <property type="entry name" value="PGBDSf"/>
</dbReference>
<feature type="compositionally biased region" description="Low complexity" evidence="1">
    <location>
        <begin position="260"/>
        <end position="272"/>
    </location>
</feature>
<feature type="region of interest" description="Disordered" evidence="1">
    <location>
        <begin position="160"/>
        <end position="278"/>
    </location>
</feature>
<evidence type="ECO:0000313" key="4">
    <source>
        <dbReference type="EMBL" id="MBW4433730.1"/>
    </source>
</evidence>
<dbReference type="InterPro" id="IPR036365">
    <property type="entry name" value="PGBD-like_sf"/>
</dbReference>
<sequence>MWCEFGKSSFSVAAVCIVTVATSAAIAQTPTTVRQQIYTPQQFRSVLQGLGYKVTVSNAPLTDAETKKAVQEFQKGYRLQPVDGIAGPKTQAYAANIVKILQANLNLVTKPNPALPKNSFYGPQTQSAVKVYQKKLQLPQTGIADLALRQRLDKDAKKILQNPSVAPSSTPPTPTSTPTTTPSPTPTSTPTTTPSPTPTSTATPTTTPTTTPSPTPTSTATPTTTPTTTPSPTPTSTPTTTPSPTPTSTPTTTPSPTPTPTSTATPTTTPTATPSPTP</sequence>
<feature type="compositionally biased region" description="Low complexity" evidence="1">
    <location>
        <begin position="198"/>
        <end position="228"/>
    </location>
</feature>
<feature type="chain" id="PRO_5039140065" evidence="2">
    <location>
        <begin position="28"/>
        <end position="278"/>
    </location>
</feature>
<evidence type="ECO:0000256" key="2">
    <source>
        <dbReference type="SAM" id="SignalP"/>
    </source>
</evidence>
<dbReference type="Proteomes" id="UP000813215">
    <property type="component" value="Unassembled WGS sequence"/>
</dbReference>
<protein>
    <submittedName>
        <fullName evidence="4">Peptidoglycan-binding protein</fullName>
    </submittedName>
</protein>
<dbReference type="SUPFAM" id="SSF47090">
    <property type="entry name" value="PGBD-like"/>
    <property type="match status" value="2"/>
</dbReference>
<feature type="domain" description="Peptidoglycan binding-like" evidence="3">
    <location>
        <begin position="44"/>
        <end position="91"/>
    </location>
</feature>